<evidence type="ECO:0000313" key="12">
    <source>
        <dbReference type="Proteomes" id="UP000270795"/>
    </source>
</evidence>
<evidence type="ECO:0000256" key="6">
    <source>
        <dbReference type="ARBA" id="ARBA00022747"/>
    </source>
</evidence>
<protein>
    <recommendedName>
        <fullName evidence="2">site-specific DNA-methyltransferase (adenine-specific)</fullName>
        <ecNumber evidence="2">2.1.1.72</ecNumber>
    </recommendedName>
</protein>
<dbReference type="Pfam" id="PF02384">
    <property type="entry name" value="N6_Mtase"/>
    <property type="match status" value="1"/>
</dbReference>
<evidence type="ECO:0000256" key="7">
    <source>
        <dbReference type="ARBA" id="ARBA00047942"/>
    </source>
</evidence>
<sequence>MSFRESDFSSFKWRRLVESSPHFSDAPRRHGSNRQVLGVALCIGIDLPMADKLSLETLESWLWESANILRGSIDSSDFKNYIFGLLFLKRYNDVFEERIAKLMKDEGLSFGDAQDEIEDKWGKYPISARWFDLISRTENIGETLDKAFATIEANNPELQYVLTATQYGDKRVLSDATLQRLLRHFNQYKLGNDDLYKADMLGDAYEYLIKQFADDAGKKGGEFYTPKAVVQLVVELIDPQPGHGVYDPTCGSGGMLVESAHHVSGMPNGTLMGKPNVLLYGQEKNLGTWAIAKLNLYLHNMHAAIERGDTLVEPKHLNGEFLKTFDRVIANPPFSAKSWWTPLELSNENEQDSGKKAKAPNYKQVSDPYGRLVYGIPPRGYADLAFAQHMLASLKADGRMGIILPHGVLFRSGEEGKIRAGLLFGTDAANGSQPGDLIEAIVGLPSALFYNTGIPACVLILNKQKPAALKNNIIIIDASRDYLEGKAQNSLRVEDIMHIVSTHKAAFESQVEVENYCRVVALDEIRSNNGNLNIARYIDNGEAEEIVDVAACLEQLAALAEEEKQIDKRLNGYLDDLGLLEVGA</sequence>
<dbReference type="GO" id="GO:0009307">
    <property type="term" value="P:DNA restriction-modification system"/>
    <property type="evidence" value="ECO:0007669"/>
    <property type="project" value="UniProtKB-KW"/>
</dbReference>
<dbReference type="AlphaFoldDB" id="A0A3M6A7R6"/>
<dbReference type="PRINTS" id="PR00507">
    <property type="entry name" value="N12N6MTFRASE"/>
</dbReference>
<dbReference type="EC" id="2.1.1.72" evidence="2"/>
<dbReference type="GO" id="GO:0009007">
    <property type="term" value="F:site-specific DNA-methyltransferase (adenine-specific) activity"/>
    <property type="evidence" value="ECO:0007669"/>
    <property type="project" value="UniProtKB-EC"/>
</dbReference>
<evidence type="ECO:0000259" key="9">
    <source>
        <dbReference type="Pfam" id="PF12161"/>
    </source>
</evidence>
<feature type="domain" description="DNA methylase adenine-specific" evidence="8">
    <location>
        <begin position="198"/>
        <end position="545"/>
    </location>
</feature>
<accession>A0A3M6A7R6</accession>
<evidence type="ECO:0000256" key="5">
    <source>
        <dbReference type="ARBA" id="ARBA00022691"/>
    </source>
</evidence>
<dbReference type="InterPro" id="IPR051537">
    <property type="entry name" value="DNA_Adenine_Mtase"/>
</dbReference>
<feature type="domain" description="N6 adenine-specific DNA methyltransferase N-terminal" evidence="9">
    <location>
        <begin position="58"/>
        <end position="185"/>
    </location>
</feature>
<keyword evidence="3" id="KW-0489">Methyltransferase</keyword>
<dbReference type="Gene3D" id="3.40.50.150">
    <property type="entry name" value="Vaccinia Virus protein VP39"/>
    <property type="match status" value="1"/>
</dbReference>
<dbReference type="Gene3D" id="1.20.1260.30">
    <property type="match status" value="1"/>
</dbReference>
<evidence type="ECO:0000256" key="1">
    <source>
        <dbReference type="ARBA" id="ARBA00006594"/>
    </source>
</evidence>
<gene>
    <name evidence="11" type="ORF">ALP15_101648</name>
    <name evidence="10" type="ORF">ALP17_106711</name>
</gene>
<dbReference type="InterPro" id="IPR022749">
    <property type="entry name" value="D12N6_MeTrfase_N"/>
</dbReference>
<dbReference type="PANTHER" id="PTHR42933">
    <property type="entry name" value="SLR6095 PROTEIN"/>
    <property type="match status" value="1"/>
</dbReference>
<keyword evidence="6" id="KW-0680">Restriction system</keyword>
<dbReference type="InterPro" id="IPR003356">
    <property type="entry name" value="DNA_methylase_A-5"/>
</dbReference>
<comment type="caution">
    <text evidence="11">The sequence shown here is derived from an EMBL/GenBank/DDBJ whole genome shotgun (WGS) entry which is preliminary data.</text>
</comment>
<organism evidence="11 13">
    <name type="scientific">Pseudomonas savastanoi</name>
    <name type="common">Pseudomonas syringae pv. savastanoi</name>
    <dbReference type="NCBI Taxonomy" id="29438"/>
    <lineage>
        <taxon>Bacteria</taxon>
        <taxon>Pseudomonadati</taxon>
        <taxon>Pseudomonadota</taxon>
        <taxon>Gammaproteobacteria</taxon>
        <taxon>Pseudomonadales</taxon>
        <taxon>Pseudomonadaceae</taxon>
        <taxon>Pseudomonas</taxon>
    </lineage>
</organism>
<dbReference type="PROSITE" id="PS00092">
    <property type="entry name" value="N6_MTASE"/>
    <property type="match status" value="1"/>
</dbReference>
<dbReference type="GO" id="GO:0008170">
    <property type="term" value="F:N-methyltransferase activity"/>
    <property type="evidence" value="ECO:0007669"/>
    <property type="project" value="InterPro"/>
</dbReference>
<evidence type="ECO:0000256" key="2">
    <source>
        <dbReference type="ARBA" id="ARBA00011900"/>
    </source>
</evidence>
<keyword evidence="5" id="KW-0949">S-adenosyl-L-methionine</keyword>
<comment type="catalytic activity">
    <reaction evidence="7">
        <text>a 2'-deoxyadenosine in DNA + S-adenosyl-L-methionine = an N(6)-methyl-2'-deoxyadenosine in DNA + S-adenosyl-L-homocysteine + H(+)</text>
        <dbReference type="Rhea" id="RHEA:15197"/>
        <dbReference type="Rhea" id="RHEA-COMP:12418"/>
        <dbReference type="Rhea" id="RHEA-COMP:12419"/>
        <dbReference type="ChEBI" id="CHEBI:15378"/>
        <dbReference type="ChEBI" id="CHEBI:57856"/>
        <dbReference type="ChEBI" id="CHEBI:59789"/>
        <dbReference type="ChEBI" id="CHEBI:90615"/>
        <dbReference type="ChEBI" id="CHEBI:90616"/>
        <dbReference type="EC" id="2.1.1.72"/>
    </reaction>
</comment>
<comment type="similarity">
    <text evidence="1">Belongs to the N(4)/N(6)-methyltransferase family.</text>
</comment>
<dbReference type="InterPro" id="IPR029063">
    <property type="entry name" value="SAM-dependent_MTases_sf"/>
</dbReference>
<dbReference type="Proteomes" id="UP000272241">
    <property type="component" value="Unassembled WGS sequence"/>
</dbReference>
<dbReference type="SUPFAM" id="SSF53335">
    <property type="entry name" value="S-adenosyl-L-methionine-dependent methyltransferases"/>
    <property type="match status" value="1"/>
</dbReference>
<dbReference type="Proteomes" id="UP000270795">
    <property type="component" value="Unassembled WGS sequence"/>
</dbReference>
<evidence type="ECO:0000259" key="8">
    <source>
        <dbReference type="Pfam" id="PF02384"/>
    </source>
</evidence>
<dbReference type="InterPro" id="IPR038333">
    <property type="entry name" value="T1MK-like_N_sf"/>
</dbReference>
<dbReference type="PANTHER" id="PTHR42933:SF3">
    <property type="entry name" value="TYPE I RESTRICTION ENZYME MJAVIII METHYLASE SUBUNIT"/>
    <property type="match status" value="1"/>
</dbReference>
<dbReference type="InterPro" id="IPR002052">
    <property type="entry name" value="DNA_methylase_N6_adenine_CS"/>
</dbReference>
<name>A0A3M6A7R6_PSESS</name>
<keyword evidence="4" id="KW-0808">Transferase</keyword>
<dbReference type="EMBL" id="RBUM01000349">
    <property type="protein sequence ID" value="RMV12682.1"/>
    <property type="molecule type" value="Genomic_DNA"/>
</dbReference>
<evidence type="ECO:0000313" key="10">
    <source>
        <dbReference type="EMBL" id="RMV12682.1"/>
    </source>
</evidence>
<evidence type="ECO:0000313" key="13">
    <source>
        <dbReference type="Proteomes" id="UP000272241"/>
    </source>
</evidence>
<dbReference type="Pfam" id="PF12161">
    <property type="entry name" value="HsdM_N"/>
    <property type="match status" value="1"/>
</dbReference>
<evidence type="ECO:0000256" key="3">
    <source>
        <dbReference type="ARBA" id="ARBA00022603"/>
    </source>
</evidence>
<proteinExistence type="inferred from homology"/>
<evidence type="ECO:0000256" key="4">
    <source>
        <dbReference type="ARBA" id="ARBA00022679"/>
    </source>
</evidence>
<dbReference type="EMBL" id="RBUO01000307">
    <property type="protein sequence ID" value="RMV14878.1"/>
    <property type="molecule type" value="Genomic_DNA"/>
</dbReference>
<evidence type="ECO:0000313" key="11">
    <source>
        <dbReference type="EMBL" id="RMV14878.1"/>
    </source>
</evidence>
<dbReference type="GO" id="GO:0003677">
    <property type="term" value="F:DNA binding"/>
    <property type="evidence" value="ECO:0007669"/>
    <property type="project" value="InterPro"/>
</dbReference>
<dbReference type="GO" id="GO:0032259">
    <property type="term" value="P:methylation"/>
    <property type="evidence" value="ECO:0007669"/>
    <property type="project" value="UniProtKB-KW"/>
</dbReference>
<reference evidence="12 13" key="1">
    <citation type="submission" date="2018-08" db="EMBL/GenBank/DDBJ databases">
        <title>Recombination of ecologically and evolutionarily significant loci maintains genetic cohesion in the Pseudomonas syringae species complex.</title>
        <authorList>
            <person name="Dillon M."/>
            <person name="Thakur S."/>
            <person name="Almeida R.N.D."/>
            <person name="Weir B.S."/>
            <person name="Guttman D.S."/>
        </authorList>
    </citation>
    <scope>NUCLEOTIDE SEQUENCE [LARGE SCALE GENOMIC DNA]</scope>
    <source>
        <strain evidence="11 13">ICMP 11895</strain>
        <strain evidence="10 12">ICMP 11899</strain>
    </source>
</reference>